<evidence type="ECO:0000313" key="4">
    <source>
        <dbReference type="Proteomes" id="UP000323708"/>
    </source>
</evidence>
<dbReference type="InterPro" id="IPR000917">
    <property type="entry name" value="Sulfatase_N"/>
</dbReference>
<dbReference type="CDD" id="cd16025">
    <property type="entry name" value="PAS_like"/>
    <property type="match status" value="1"/>
</dbReference>
<dbReference type="InterPro" id="IPR050738">
    <property type="entry name" value="Sulfatase"/>
</dbReference>
<organism evidence="3 4">
    <name type="scientific">Pseudohalioglobus sediminis</name>
    <dbReference type="NCBI Taxonomy" id="2606449"/>
    <lineage>
        <taxon>Bacteria</taxon>
        <taxon>Pseudomonadati</taxon>
        <taxon>Pseudomonadota</taxon>
        <taxon>Gammaproteobacteria</taxon>
        <taxon>Cellvibrionales</taxon>
        <taxon>Halieaceae</taxon>
        <taxon>Pseudohalioglobus</taxon>
    </lineage>
</organism>
<evidence type="ECO:0000313" key="3">
    <source>
        <dbReference type="EMBL" id="KAA1190549.1"/>
    </source>
</evidence>
<dbReference type="EMBL" id="VTUX01000005">
    <property type="protein sequence ID" value="KAA1190549.1"/>
    <property type="molecule type" value="Genomic_DNA"/>
</dbReference>
<feature type="domain" description="Sulfatase N-terminal" evidence="2">
    <location>
        <begin position="53"/>
        <end position="484"/>
    </location>
</feature>
<dbReference type="AlphaFoldDB" id="A0A5B0WXI9"/>
<dbReference type="Proteomes" id="UP000323708">
    <property type="component" value="Unassembled WGS sequence"/>
</dbReference>
<comment type="caution">
    <text evidence="3">The sequence shown here is derived from an EMBL/GenBank/DDBJ whole genome shotgun (WGS) entry which is preliminary data.</text>
</comment>
<dbReference type="Gene3D" id="3.30.1120.10">
    <property type="match status" value="1"/>
</dbReference>
<reference evidence="3 4" key="1">
    <citation type="submission" date="2019-09" db="EMBL/GenBank/DDBJ databases">
        <authorList>
            <person name="Chen X.-Y."/>
        </authorList>
    </citation>
    <scope>NUCLEOTIDE SEQUENCE [LARGE SCALE GENOMIC DNA]</scope>
    <source>
        <strain evidence="3 4">NY5</strain>
    </source>
</reference>
<dbReference type="PANTHER" id="PTHR42693">
    <property type="entry name" value="ARYLSULFATASE FAMILY MEMBER"/>
    <property type="match status" value="1"/>
</dbReference>
<gene>
    <name evidence="3" type="ORF">F0M18_12110</name>
</gene>
<sequence>MLPKLNFLLQNSQELNMKKSLTYTGLASACVVALLSVSTPATLAAADEAGKPPNIVLLVGDDMGLGDIGPFGSEIHTPSLNMMARHGVRFSNFHASPVCSITRSQLLTGNNNIEIGLASFDYAVYPEAKGKPGYEGYLTEKAVTIQELLRDAGYDTYQTGKWHLGGQHGGRGPHEMGFTHSYGILAGGSNHWNSGDMLPNMAHPDSQKAAKAGQIPPMIDMPYFEDGKPVERPLGIYSDDLYTGKMLGFMEQSRRAGKPFFAYLAFTTAHLPIQAPGGLAERYYEQYLELGWDGLKAQRMQQLIDAGILPKDSKLPAKNPITRPWDSLSDDDKKLQARIFATYAAMIESQDRHIGRVMDWLRETGELDNTLIVYMTDNGPEGTDAFGELGNPALSGWMEKHFSQDIADVGHGNSNWQIGIEWANATTGSLQWWKWFIDEGGIRVPLIVVPPRSHGEKFNRQGEVSNTFVSVKDLPMTILQYAGVEHPMTRYKGRDIIPPTGKSMVDYLDGEAETVYGPKDWTAFELFGNAYVVRGDYKAIKVRTGMWGDGKWHLYHLRNDPSESNPLEADMPGELAELVEIYEAYAQKWQIQDVREDWNPQKELGH</sequence>
<proteinExistence type="inferred from homology"/>
<name>A0A5B0WXI9_9GAMM</name>
<dbReference type="RefSeq" id="WP_149611704.1">
    <property type="nucleotide sequence ID" value="NZ_VTUX01000005.1"/>
</dbReference>
<comment type="similarity">
    <text evidence="1">Belongs to the sulfatase family.</text>
</comment>
<dbReference type="Gene3D" id="3.40.720.10">
    <property type="entry name" value="Alkaline Phosphatase, subunit A"/>
    <property type="match status" value="1"/>
</dbReference>
<keyword evidence="4" id="KW-1185">Reference proteome</keyword>
<dbReference type="PROSITE" id="PS51257">
    <property type="entry name" value="PROKAR_LIPOPROTEIN"/>
    <property type="match status" value="1"/>
</dbReference>
<protein>
    <submittedName>
        <fullName evidence="3">Arylsulfatase</fullName>
    </submittedName>
</protein>
<evidence type="ECO:0000259" key="2">
    <source>
        <dbReference type="Pfam" id="PF00884"/>
    </source>
</evidence>
<dbReference type="SUPFAM" id="SSF53649">
    <property type="entry name" value="Alkaline phosphatase-like"/>
    <property type="match status" value="1"/>
</dbReference>
<dbReference type="Pfam" id="PF00884">
    <property type="entry name" value="Sulfatase"/>
    <property type="match status" value="1"/>
</dbReference>
<dbReference type="GO" id="GO:0004065">
    <property type="term" value="F:arylsulfatase activity"/>
    <property type="evidence" value="ECO:0007669"/>
    <property type="project" value="TreeGrafter"/>
</dbReference>
<dbReference type="PANTHER" id="PTHR42693:SF33">
    <property type="entry name" value="ARYLSULFATASE"/>
    <property type="match status" value="1"/>
</dbReference>
<evidence type="ECO:0000256" key="1">
    <source>
        <dbReference type="ARBA" id="ARBA00008779"/>
    </source>
</evidence>
<dbReference type="InterPro" id="IPR017850">
    <property type="entry name" value="Alkaline_phosphatase_core_sf"/>
</dbReference>
<accession>A0A5B0WXI9</accession>